<keyword evidence="4" id="KW-0472">Membrane</keyword>
<evidence type="ECO:0000313" key="6">
    <source>
        <dbReference type="Ensembl" id="ENSGMOP00000049736.1"/>
    </source>
</evidence>
<evidence type="ECO:0000256" key="4">
    <source>
        <dbReference type="SAM" id="Phobius"/>
    </source>
</evidence>
<feature type="compositionally biased region" description="Pro residues" evidence="3">
    <location>
        <begin position="186"/>
        <end position="198"/>
    </location>
</feature>
<dbReference type="InterPro" id="IPR000436">
    <property type="entry name" value="Sushi_SCR_CCP_dom"/>
</dbReference>
<feature type="domain" description="Sushi" evidence="5">
    <location>
        <begin position="34"/>
        <end position="97"/>
    </location>
</feature>
<proteinExistence type="predicted"/>
<keyword evidence="4" id="KW-0812">Transmembrane</keyword>
<protein>
    <submittedName>
        <fullName evidence="6">Zgc:162331</fullName>
    </submittedName>
</protein>
<dbReference type="InterPro" id="IPR053067">
    <property type="entry name" value="SUSD3"/>
</dbReference>
<dbReference type="SMART" id="SM00032">
    <property type="entry name" value="CCP"/>
    <property type="match status" value="1"/>
</dbReference>
<feature type="disulfide bond" evidence="2">
    <location>
        <begin position="36"/>
        <end position="79"/>
    </location>
</feature>
<dbReference type="PANTHER" id="PTHR46879:SF2">
    <property type="entry name" value="MICROTUBULE-ASSOCIATED SERINE_THREONINE-PROTEIN KINASE 3"/>
    <property type="match status" value="1"/>
</dbReference>
<evidence type="ECO:0000256" key="3">
    <source>
        <dbReference type="SAM" id="MobiDB-lite"/>
    </source>
</evidence>
<feature type="transmembrane region" description="Helical" evidence="4">
    <location>
        <begin position="108"/>
        <end position="132"/>
    </location>
</feature>
<dbReference type="GeneTree" id="ENSGT00940000166253"/>
<evidence type="ECO:0000256" key="2">
    <source>
        <dbReference type="PROSITE-ProRule" id="PRU00302"/>
    </source>
</evidence>
<dbReference type="Pfam" id="PF00084">
    <property type="entry name" value="Sushi"/>
    <property type="match status" value="1"/>
</dbReference>
<reference evidence="6" key="1">
    <citation type="submission" date="2025-08" db="UniProtKB">
        <authorList>
            <consortium name="Ensembl"/>
        </authorList>
    </citation>
    <scope>IDENTIFICATION</scope>
</reference>
<dbReference type="Gene3D" id="2.10.70.10">
    <property type="entry name" value="Complement Module, domain 1"/>
    <property type="match status" value="1"/>
</dbReference>
<keyword evidence="1 2" id="KW-1015">Disulfide bond</keyword>
<feature type="region of interest" description="Disordered" evidence="3">
    <location>
        <begin position="185"/>
        <end position="212"/>
    </location>
</feature>
<accession>A0A8C5FNK5</accession>
<organism evidence="6 7">
    <name type="scientific">Gadus morhua</name>
    <name type="common">Atlantic cod</name>
    <dbReference type="NCBI Taxonomy" id="8049"/>
    <lineage>
        <taxon>Eukaryota</taxon>
        <taxon>Metazoa</taxon>
        <taxon>Chordata</taxon>
        <taxon>Craniata</taxon>
        <taxon>Vertebrata</taxon>
        <taxon>Euteleostomi</taxon>
        <taxon>Actinopterygii</taxon>
        <taxon>Neopterygii</taxon>
        <taxon>Teleostei</taxon>
        <taxon>Neoteleostei</taxon>
        <taxon>Acanthomorphata</taxon>
        <taxon>Zeiogadaria</taxon>
        <taxon>Gadariae</taxon>
        <taxon>Gadiformes</taxon>
        <taxon>Gadoidei</taxon>
        <taxon>Gadidae</taxon>
        <taxon>Gadus</taxon>
    </lineage>
</organism>
<reference evidence="6" key="2">
    <citation type="submission" date="2025-09" db="UniProtKB">
        <authorList>
            <consortium name="Ensembl"/>
        </authorList>
    </citation>
    <scope>IDENTIFICATION</scope>
</reference>
<dbReference type="PROSITE" id="PS50923">
    <property type="entry name" value="SUSHI"/>
    <property type="match status" value="1"/>
</dbReference>
<keyword evidence="2" id="KW-0768">Sushi</keyword>
<dbReference type="PANTHER" id="PTHR46879">
    <property type="entry name" value="SUSHI DOMAIN-CONTAINING PROTEIN 3"/>
    <property type="match status" value="1"/>
</dbReference>
<comment type="caution">
    <text evidence="2">Lacks conserved residue(s) required for the propagation of feature annotation.</text>
</comment>
<feature type="transmembrane region" description="Helical" evidence="4">
    <location>
        <begin position="233"/>
        <end position="253"/>
    </location>
</feature>
<dbReference type="InterPro" id="IPR035976">
    <property type="entry name" value="Sushi/SCR/CCP_sf"/>
</dbReference>
<dbReference type="SUPFAM" id="SSF57535">
    <property type="entry name" value="Complement control module/SCR domain"/>
    <property type="match status" value="1"/>
</dbReference>
<keyword evidence="4" id="KW-1133">Transmembrane helix</keyword>
<evidence type="ECO:0000259" key="5">
    <source>
        <dbReference type="PROSITE" id="PS50923"/>
    </source>
</evidence>
<evidence type="ECO:0000256" key="1">
    <source>
        <dbReference type="ARBA" id="ARBA00023157"/>
    </source>
</evidence>
<evidence type="ECO:0000313" key="7">
    <source>
        <dbReference type="Proteomes" id="UP000694546"/>
    </source>
</evidence>
<name>A0A8C5FNK5_GADMO</name>
<dbReference type="Ensembl" id="ENSGMOT00000025416.1">
    <property type="protein sequence ID" value="ENSGMOP00000049736.1"/>
    <property type="gene ID" value="ENSGMOG00000033969.1"/>
</dbReference>
<dbReference type="Proteomes" id="UP000694546">
    <property type="component" value="Chromosome 4"/>
</dbReference>
<sequence>MSCGCLVTTDARTQARPLGDIVIVSPPFSPSPGLSCPALLPPRRGSFYVEAGTGVSVGSVLAFWCRGGYQLVGGDRVRCEVRRGRAEWSNHKPVCEAIPRPEDRGLRVAVLASVVSGVVILAMSVSFLICCLQERHGGQGGAPLAPQTNTAPCVQQAEGEAGGVAAGGVLAGAGGGGVGLLRTPQDLPPVPAGGPPAGPGQRPLPDRGPHGLREQRLPQVLQAEYPHNRMRRWFHCFVLSFMYSCVHMLWFFIGN</sequence>
<dbReference type="CDD" id="cd00033">
    <property type="entry name" value="CCP"/>
    <property type="match status" value="1"/>
</dbReference>
<keyword evidence="7" id="KW-1185">Reference proteome</keyword>
<dbReference type="AlphaFoldDB" id="A0A8C5FNK5"/>